<evidence type="ECO:0000313" key="1">
    <source>
        <dbReference type="EMBL" id="MFL0250886.1"/>
    </source>
</evidence>
<protein>
    <submittedName>
        <fullName evidence="1">Uncharacterized protein</fullName>
    </submittedName>
</protein>
<proteinExistence type="predicted"/>
<evidence type="ECO:0000313" key="2">
    <source>
        <dbReference type="Proteomes" id="UP001623592"/>
    </source>
</evidence>
<dbReference type="RefSeq" id="WP_406787550.1">
    <property type="nucleotide sequence ID" value="NZ_JBJIAA010000008.1"/>
</dbReference>
<gene>
    <name evidence="1" type="ORF">ACJDT4_10675</name>
</gene>
<organism evidence="1 2">
    <name type="scientific">Clostridium neuense</name>
    <dbReference type="NCBI Taxonomy" id="1728934"/>
    <lineage>
        <taxon>Bacteria</taxon>
        <taxon>Bacillati</taxon>
        <taxon>Bacillota</taxon>
        <taxon>Clostridia</taxon>
        <taxon>Eubacteriales</taxon>
        <taxon>Clostridiaceae</taxon>
        <taxon>Clostridium</taxon>
    </lineage>
</organism>
<reference evidence="1 2" key="1">
    <citation type="submission" date="2024-11" db="EMBL/GenBank/DDBJ databases">
        <authorList>
            <person name="Heng Y.C."/>
            <person name="Lim A.C.H."/>
            <person name="Lee J.K.Y."/>
            <person name="Kittelmann S."/>
        </authorList>
    </citation>
    <scope>NUCLEOTIDE SEQUENCE [LARGE SCALE GENOMIC DNA]</scope>
    <source>
        <strain evidence="1 2">WILCCON 0114</strain>
    </source>
</reference>
<keyword evidence="2" id="KW-1185">Reference proteome</keyword>
<accession>A0ABW8TF88</accession>
<sequence>MNNEIILPTLENGTLPAVKEIITALNLPREVLASDEEIVYAWRELPRELRAIPENLRGDLLARMCIATSVGLFDGAINYVWNASVNNLRKKVKDFGYNVVGQILQKQFEEKDLYDMKDAELLELCLQINLISEDGYYFLSQCRDIRNNYSAAHPNNSMLDDRELIIYLNRCGKYALSTSVNAKGVDVSEFMSAIKVGRFTQEQLEVWNTRLKETHQAQRDLLFSIIHGLYCDSNSNEQIRSNCLKISKEFVQVFSPNCISDLLNRHYEYKAKGKEDSYSASQQFFEKLGLIGYFAEGEKHSIVSKACSRLMLIHQGYDNFYNEPPFAERLYELTNKTGIPESTKEEFVKAVTTCYVGNIYGYSRSAIKYYEEMIKNFTPKEIEILLSLNTKRCLLKSRIDESINCKKRYRDAVMLIEEKSVPISLKIKYNKLKNNR</sequence>
<dbReference type="Proteomes" id="UP001623592">
    <property type="component" value="Unassembled WGS sequence"/>
</dbReference>
<dbReference type="EMBL" id="JBJIAA010000008">
    <property type="protein sequence ID" value="MFL0250886.1"/>
    <property type="molecule type" value="Genomic_DNA"/>
</dbReference>
<name>A0ABW8TF88_9CLOT</name>
<comment type="caution">
    <text evidence="1">The sequence shown here is derived from an EMBL/GenBank/DDBJ whole genome shotgun (WGS) entry which is preliminary data.</text>
</comment>